<dbReference type="RefSeq" id="WP_317639899.1">
    <property type="nucleotide sequence ID" value="NZ_JAPMIV010000011.1"/>
</dbReference>
<gene>
    <name evidence="2" type="ORF">ORD21_08265</name>
</gene>
<name>A0ABU4DQ75_9DEIO</name>
<evidence type="ECO:0000313" key="3">
    <source>
        <dbReference type="Proteomes" id="UP001276150"/>
    </source>
</evidence>
<feature type="region of interest" description="Disordered" evidence="1">
    <location>
        <begin position="78"/>
        <end position="145"/>
    </location>
</feature>
<organism evidence="2 3">
    <name type="scientific">Deinococcus arenicola</name>
    <dbReference type="NCBI Taxonomy" id="2994950"/>
    <lineage>
        <taxon>Bacteria</taxon>
        <taxon>Thermotogati</taxon>
        <taxon>Deinococcota</taxon>
        <taxon>Deinococci</taxon>
        <taxon>Deinococcales</taxon>
        <taxon>Deinococcaceae</taxon>
        <taxon>Deinococcus</taxon>
    </lineage>
</organism>
<sequence>MTPDRDSSYPLGRAEPIREHLAELVELYEYRVAAALQGQRPRGGRRSLADLREALMGAALEPALYRRLLDADRQYRDHQKVNHPPQVENPRLRNSPLRNSLPHHAPQPGADRTSTQQASAHQDSTDQAAPAQSDQAVNSGPTAWEAPVKGDLAQTRAWQELHLLAWGDVVRAALQSSLPVWHCEPDLLTLRVLYTAVENAERAEQAGLAGQVFLDVPARHDPLTNLDDPQVLSGLIETAVTLLIQPNGRERLEAALSQIHETPFPRHPDEDVLRARMAAAEREPLAPRARDSLVRALRDHAAPPRDPRERPAIREVARQLAHALEPLLASEPQTSLGGVPSHSVLYAAQPGAALRMPDDGATELVVRLAGAQGMRWRGIDFHWQASGQNWQLQAAEQRTVLRPHAALNERHATLRLPHAQIRVFVSGLYMLLRVRTSPQAELTRLASLGRAVSVLLDPTEDYAALRLARAAAQCFQGTPIDPNSVSPSSAACYALASPNVLLSFARRGAEALCAHLVQRGTAETELCLRDSAQALNLQGNWDERLTAALITAVRRREPVPRPLKHNRVDLPLNGTALCVELRDDPPLTLQFGERAMTLRRDFHRECAVILPGHPQMTLQDLLVVRASGFSLILARHGNWLTAAAEATPQTDADGRAQS</sequence>
<evidence type="ECO:0000256" key="1">
    <source>
        <dbReference type="SAM" id="MobiDB-lite"/>
    </source>
</evidence>
<protein>
    <submittedName>
        <fullName evidence="2">Uncharacterized protein</fullName>
    </submittedName>
</protein>
<dbReference type="EMBL" id="JAPMIV010000011">
    <property type="protein sequence ID" value="MDV6374582.1"/>
    <property type="molecule type" value="Genomic_DNA"/>
</dbReference>
<evidence type="ECO:0000313" key="2">
    <source>
        <dbReference type="EMBL" id="MDV6374582.1"/>
    </source>
</evidence>
<accession>A0ABU4DQ75</accession>
<proteinExistence type="predicted"/>
<dbReference type="Proteomes" id="UP001276150">
    <property type="component" value="Unassembled WGS sequence"/>
</dbReference>
<comment type="caution">
    <text evidence="2">The sequence shown here is derived from an EMBL/GenBank/DDBJ whole genome shotgun (WGS) entry which is preliminary data.</text>
</comment>
<feature type="compositionally biased region" description="Polar residues" evidence="1">
    <location>
        <begin position="112"/>
        <end position="141"/>
    </location>
</feature>
<keyword evidence="3" id="KW-1185">Reference proteome</keyword>
<reference evidence="2 3" key="1">
    <citation type="submission" date="2022-11" db="EMBL/GenBank/DDBJ databases">
        <title>Deinococcus ZS9-10, Low Temperature and Draught-tolerating, UV-resistant Bacteria from Continental Antarctica.</title>
        <authorList>
            <person name="Cheng L."/>
        </authorList>
    </citation>
    <scope>NUCLEOTIDE SEQUENCE [LARGE SCALE GENOMIC DNA]</scope>
    <source>
        <strain evidence="2 3">ZS9-10</strain>
    </source>
</reference>